<dbReference type="InterPro" id="IPR010300">
    <property type="entry name" value="CDO_1"/>
</dbReference>
<evidence type="ECO:0000256" key="3">
    <source>
        <dbReference type="ARBA" id="ARBA00022964"/>
    </source>
</evidence>
<dbReference type="RefSeq" id="WP_097813490.1">
    <property type="nucleotide sequence ID" value="NZ_JACJHT010000008.1"/>
</dbReference>
<dbReference type="GO" id="GO:0008198">
    <property type="term" value="F:ferrous iron binding"/>
    <property type="evidence" value="ECO:0007669"/>
    <property type="project" value="TreeGrafter"/>
</dbReference>
<dbReference type="Gene3D" id="2.60.120.10">
    <property type="entry name" value="Jelly Rolls"/>
    <property type="match status" value="1"/>
</dbReference>
<dbReference type="SUPFAM" id="SSF51182">
    <property type="entry name" value="RmlC-like cupins"/>
    <property type="match status" value="1"/>
</dbReference>
<dbReference type="InterPro" id="IPR014710">
    <property type="entry name" value="RmlC-like_jellyroll"/>
</dbReference>
<dbReference type="Pfam" id="PF05995">
    <property type="entry name" value="CDO_I"/>
    <property type="match status" value="1"/>
</dbReference>
<feature type="binding site" evidence="6">
    <location>
        <position position="74"/>
    </location>
    <ligand>
        <name>Fe cation</name>
        <dbReference type="ChEBI" id="CHEBI:24875"/>
        <note>catalytic</note>
    </ligand>
</feature>
<comment type="caution">
    <text evidence="7">The sequence shown here is derived from an EMBL/GenBank/DDBJ whole genome shotgun (WGS) entry which is preliminary data.</text>
</comment>
<name>A0A7W3RHS7_PRIAR</name>
<keyword evidence="4 7" id="KW-0560">Oxidoreductase</keyword>
<keyword evidence="2 6" id="KW-0479">Metal-binding</keyword>
<accession>A0A7W3RHS7</accession>
<evidence type="ECO:0000256" key="2">
    <source>
        <dbReference type="ARBA" id="ARBA00022723"/>
    </source>
</evidence>
<dbReference type="PANTHER" id="PTHR12918:SF1">
    <property type="entry name" value="CYSTEINE DIOXYGENASE TYPE 1"/>
    <property type="match status" value="1"/>
</dbReference>
<keyword evidence="5 6" id="KW-0408">Iron</keyword>
<evidence type="ECO:0000256" key="5">
    <source>
        <dbReference type="ARBA" id="ARBA00023004"/>
    </source>
</evidence>
<dbReference type="PANTHER" id="PTHR12918">
    <property type="entry name" value="CYSTEINE DIOXYGENASE"/>
    <property type="match status" value="1"/>
</dbReference>
<dbReference type="AlphaFoldDB" id="A0A7W3RHS7"/>
<evidence type="ECO:0000256" key="1">
    <source>
        <dbReference type="ARBA" id="ARBA00006622"/>
    </source>
</evidence>
<evidence type="ECO:0000256" key="6">
    <source>
        <dbReference type="PIRSR" id="PIRSR610300-51"/>
    </source>
</evidence>
<evidence type="ECO:0000256" key="4">
    <source>
        <dbReference type="ARBA" id="ARBA00023002"/>
    </source>
</evidence>
<feature type="binding site" evidence="6">
    <location>
        <position position="125"/>
    </location>
    <ligand>
        <name>Fe cation</name>
        <dbReference type="ChEBI" id="CHEBI:24875"/>
        <note>catalytic</note>
    </ligand>
</feature>
<organism evidence="7 8">
    <name type="scientific">Priestia aryabhattai</name>
    <name type="common">Bacillus aryabhattai</name>
    <dbReference type="NCBI Taxonomy" id="412384"/>
    <lineage>
        <taxon>Bacteria</taxon>
        <taxon>Bacillati</taxon>
        <taxon>Bacillota</taxon>
        <taxon>Bacilli</taxon>
        <taxon>Bacillales</taxon>
        <taxon>Bacillaceae</taxon>
        <taxon>Priestia</taxon>
    </lineage>
</organism>
<keyword evidence="8" id="KW-1185">Reference proteome</keyword>
<feature type="binding site" evidence="6">
    <location>
        <position position="76"/>
    </location>
    <ligand>
        <name>Fe cation</name>
        <dbReference type="ChEBI" id="CHEBI:24875"/>
        <note>catalytic</note>
    </ligand>
</feature>
<dbReference type="GO" id="GO:0017172">
    <property type="term" value="F:cysteine dioxygenase activity"/>
    <property type="evidence" value="ECO:0007669"/>
    <property type="project" value="UniProtKB-EC"/>
</dbReference>
<dbReference type="InterPro" id="IPR011051">
    <property type="entry name" value="RmlC_Cupin_sf"/>
</dbReference>
<dbReference type="EC" id="1.13.11.20" evidence="7"/>
<protein>
    <submittedName>
        <fullName evidence="7">Cysteine dioxygenase</fullName>
        <ecNumber evidence="7">1.13.11.20</ecNumber>
    </submittedName>
</protein>
<sequence>MSLSEQVKPILDKLNSPTKLELREALLALDINLEELKPLLQSAEDKPYYRKLLYQNDEIELLVMNWSGIECAPHNHGHSYGWIQVVNGTAINTVYEVKENQMPKELFSQYQGEGRIFFAPKKGVHKMNSAEGTSLVTLHLYSPPIKEMMVYDLKTCAACIVSDDCGAWWPEHLRQKVREIQLKKGE</sequence>
<proteinExistence type="inferred from homology"/>
<dbReference type="Proteomes" id="UP000543174">
    <property type="component" value="Unassembled WGS sequence"/>
</dbReference>
<reference evidence="7" key="1">
    <citation type="submission" date="2020-08" db="EMBL/GenBank/DDBJ databases">
        <title>Functional genomics of gut bacteria from endangered species of beetles.</title>
        <authorList>
            <person name="Carlos-Shanley C."/>
        </authorList>
    </citation>
    <scope>NUCLEOTIDE SEQUENCE [LARGE SCALE GENOMIC DNA]</scope>
    <source>
        <strain evidence="7">S00060</strain>
    </source>
</reference>
<evidence type="ECO:0000313" key="8">
    <source>
        <dbReference type="Proteomes" id="UP000543174"/>
    </source>
</evidence>
<gene>
    <name evidence="7" type="ORF">HNP21_005195</name>
</gene>
<comment type="similarity">
    <text evidence="1">Belongs to the cysteine dioxygenase family.</text>
</comment>
<keyword evidence="3 7" id="KW-0223">Dioxygenase</keyword>
<dbReference type="CDD" id="cd10548">
    <property type="entry name" value="cupin_CDO"/>
    <property type="match status" value="1"/>
</dbReference>
<evidence type="ECO:0000313" key="7">
    <source>
        <dbReference type="EMBL" id="MBA9042062.1"/>
    </source>
</evidence>
<dbReference type="EMBL" id="JACJHT010000008">
    <property type="protein sequence ID" value="MBA9042062.1"/>
    <property type="molecule type" value="Genomic_DNA"/>
</dbReference>